<gene>
    <name evidence="4" type="ORF">H9867_05195</name>
</gene>
<keyword evidence="2" id="KW-1133">Transmembrane helix</keyword>
<dbReference type="Gene3D" id="2.60.40.10">
    <property type="entry name" value="Immunoglobulins"/>
    <property type="match status" value="1"/>
</dbReference>
<proteinExistence type="predicted"/>
<evidence type="ECO:0000256" key="3">
    <source>
        <dbReference type="SAM" id="SignalP"/>
    </source>
</evidence>
<dbReference type="AlphaFoldDB" id="A0A9D1URA7"/>
<keyword evidence="3" id="KW-0732">Signal</keyword>
<name>A0A9D1URA7_9CORY</name>
<dbReference type="GO" id="GO:0005975">
    <property type="term" value="P:carbohydrate metabolic process"/>
    <property type="evidence" value="ECO:0007669"/>
    <property type="project" value="UniProtKB-ARBA"/>
</dbReference>
<evidence type="ECO:0000256" key="1">
    <source>
        <dbReference type="SAM" id="MobiDB-lite"/>
    </source>
</evidence>
<keyword evidence="2" id="KW-0472">Membrane</keyword>
<evidence type="ECO:0000256" key="2">
    <source>
        <dbReference type="SAM" id="Phobius"/>
    </source>
</evidence>
<comment type="caution">
    <text evidence="4">The sequence shown here is derived from an EMBL/GenBank/DDBJ whole genome shotgun (WGS) entry which is preliminary data.</text>
</comment>
<feature type="chain" id="PRO_5038693189" description="Secreted protein" evidence="3">
    <location>
        <begin position="32"/>
        <end position="869"/>
    </location>
</feature>
<evidence type="ECO:0000313" key="5">
    <source>
        <dbReference type="Proteomes" id="UP000824189"/>
    </source>
</evidence>
<feature type="signal peptide" evidence="3">
    <location>
        <begin position="1"/>
        <end position="31"/>
    </location>
</feature>
<organism evidence="4 5">
    <name type="scientific">Candidatus Corynebacterium gallistercoris</name>
    <dbReference type="NCBI Taxonomy" id="2838530"/>
    <lineage>
        <taxon>Bacteria</taxon>
        <taxon>Bacillati</taxon>
        <taxon>Actinomycetota</taxon>
        <taxon>Actinomycetes</taxon>
        <taxon>Mycobacteriales</taxon>
        <taxon>Corynebacteriaceae</taxon>
        <taxon>Corynebacterium</taxon>
    </lineage>
</organism>
<dbReference type="EMBL" id="DXFZ01000060">
    <property type="protein sequence ID" value="HIW95865.1"/>
    <property type="molecule type" value="Genomic_DNA"/>
</dbReference>
<reference evidence="4" key="1">
    <citation type="journal article" date="2021" name="PeerJ">
        <title>Extensive microbial diversity within the chicken gut microbiome revealed by metagenomics and culture.</title>
        <authorList>
            <person name="Gilroy R."/>
            <person name="Ravi A."/>
            <person name="Getino M."/>
            <person name="Pursley I."/>
            <person name="Horton D.L."/>
            <person name="Alikhan N.F."/>
            <person name="Baker D."/>
            <person name="Gharbi K."/>
            <person name="Hall N."/>
            <person name="Watson M."/>
            <person name="Adriaenssens E.M."/>
            <person name="Foster-Nyarko E."/>
            <person name="Jarju S."/>
            <person name="Secka A."/>
            <person name="Antonio M."/>
            <person name="Oren A."/>
            <person name="Chaudhuri R.R."/>
            <person name="La Ragione R."/>
            <person name="Hildebrand F."/>
            <person name="Pallen M.J."/>
        </authorList>
    </citation>
    <scope>NUCLEOTIDE SEQUENCE</scope>
    <source>
        <strain evidence="4">4376</strain>
    </source>
</reference>
<protein>
    <recommendedName>
        <fullName evidence="6">Secreted protein</fullName>
    </recommendedName>
</protein>
<evidence type="ECO:0008006" key="6">
    <source>
        <dbReference type="Google" id="ProtNLM"/>
    </source>
</evidence>
<feature type="transmembrane region" description="Helical" evidence="2">
    <location>
        <begin position="831"/>
        <end position="852"/>
    </location>
</feature>
<keyword evidence="2" id="KW-0812">Transmembrane</keyword>
<feature type="region of interest" description="Disordered" evidence="1">
    <location>
        <begin position="36"/>
        <end position="63"/>
    </location>
</feature>
<dbReference type="InterPro" id="IPR013783">
    <property type="entry name" value="Ig-like_fold"/>
</dbReference>
<sequence length="869" mass="90138">MRRSRHSRAARGTRSLAALSAAALLTTPVMSAPDAHAQAPLGSFPASPTDTPNAWANPLARSTDPQQAVDLDVVSTDPATSPVTGGHITYTLKVTNNRLTPISDLSLRLYTDSALATSAAVRISQLSNLGEYSTASELLTIPGTIDPGQTTEVTVAVTWEGEPPAGVHSLQLPPGALASPGAYPLLFSLSGSPEDQAASQLLSVTRASVVRGVASPEKEENQVPLTLIYPLAAQTNITPGATGDAPQQPSLFVSNEDLAGQLAPGGRLRGLLDAYIAATARPGGDELRQATCIAIDPELLEAVTRMSGGYQVGTKVPDAVKEQKRLRDSWGDLFGRGEPKSTPGQGAEAASQWLADLRKVVENNCSVALPYAGADVNALAEVVGSSGIEGDATAAAQWLAIQAMGTGAATLERVLGQVPTKNVVIPDSGYVTEQALPLLAAAGADQEVGSSSSAWFEAVADGTRPVLPAASDAAPVTVLVSDNTVRVDEAATQGEEDADGGAEAGAAPARTVEVADNTHALPFAGDLGAALKGTGTNPDIAGYANPDWRFELEEDSPATRMSAATAVLDRQIDAGEAVLAVPPAVWSVDEVGATGFLETVTGYLTRDEARAEPLSALTAAGRESDRGGVVETYQDVGETSEAFAGAVARAAADVWDLTGLMRNDPHIAVTREAYTRPLFADLLRASSNYSMRQRPAYTATRQSAIARVETVTSVVGNLRRSISLLPPGNVFTRTSDSSPLLVVARNGLPLPVPAKVDYSSDAPATTTIHLPEGVQVIPAKGSITLSLTTDMADESRSETTSLSLWLADPKNTQRISDSVDLRVQSVPGISATGAALVLGGLVLIAGVGKVLWSRRNQAKCRPKLTHLSS</sequence>
<reference evidence="4" key="2">
    <citation type="submission" date="2021-04" db="EMBL/GenBank/DDBJ databases">
        <authorList>
            <person name="Gilroy R."/>
        </authorList>
    </citation>
    <scope>NUCLEOTIDE SEQUENCE</scope>
    <source>
        <strain evidence="4">4376</strain>
    </source>
</reference>
<accession>A0A9D1URA7</accession>
<dbReference type="Proteomes" id="UP000824189">
    <property type="component" value="Unassembled WGS sequence"/>
</dbReference>
<evidence type="ECO:0000313" key="4">
    <source>
        <dbReference type="EMBL" id="HIW95865.1"/>
    </source>
</evidence>